<feature type="coiled-coil region" evidence="1">
    <location>
        <begin position="528"/>
        <end position="639"/>
    </location>
</feature>
<feature type="compositionally biased region" description="Pro residues" evidence="2">
    <location>
        <begin position="334"/>
        <end position="359"/>
    </location>
</feature>
<accession>A0A6A6FYR5</accession>
<feature type="region of interest" description="Disordered" evidence="2">
    <location>
        <begin position="979"/>
        <end position="1039"/>
    </location>
</feature>
<sequence length="1079" mass="117548">MAPKFLVRKNDKKDGAESDLSAAEDSSNEGLTADIGQGKKRRRSFLDRIPSPLNVSTDNLVNDGENATPRNALNEKTSNGFLSTVNNMLRSPRSAVTDSSNSLQLPVGRPRARTAPSTPCNEAVKIQPTLLAELPAHVPAREEEITPQSIDVLSTVEKPEDQEQSKLWASSWFRRPQEVVKDDLEKTPTMPTPASENGEDNRETEISPMNQTEEPRTPQNQITPALESQTVRDLKSAGTVELPVHPALREKTQPAQPPPQRPHAASVGPVPPPGRPFIPMPSWPVSGPPNALLGPIPPGAGPAPPAYAQFPRVPFFNPPRSNSVPNPPLATQSTPPPPPSQAQLHTPPPSASRPAPPKSPNTELASLRQSHASYIASLNNAHERELASLRQEIAAITQATSTEISAQSREIASLRTLIALLEHQASLRPGQHLSPSGLLPPLNTSPEIILAQHIPPHLHHPTSSPSQTSHHSRPSITQSHPSPSPSPRSPSLTADLSLELANLQTALARRNTDLSTSTSQLATVTHQLRETQTRLATALQSLDDARQSLALKEKKESQITAAVARGVKKESALKVKVREVEGRLERANTERVDLREALGEFASRCREKEAAVGKFREEVEALKGEVGAMKARREREEGEKGGRVGELEKVLAETMGRLSGERDQVGSMRRELEGERKEVVGLKERLAEVERERVRLEREREKSPVEQMGMITIANALGGEYGGVSPVGPTSVVGRLHLLRGEVRNLGPEEREKLAEELRRLEGGGKVYVDGGVQTERSVEEKREKEREKAQRAIMRKLEAERDQLSGLLSTEIRRTARQSAKGDDGFQGLSRLERWDSVSSRMSTIRSKPSSLSLNSAEMAKHAACEEALDKARQGYEDEIKGLVKEIVLYKLDIKGYKKDLRKANTALKMLKQVSTPTSAEDREVPDSAKVEPLILRSRASTTNLVKEKVKETDRPAFGRTQSVDGLGITFGDDKGKVAGISAKPEETVRLGRKDSGLGKGQEMQEQSKDGRSAEGNPAGGLTPELRTGDLSRAATQRSVAQSIISSYGKDRNSVLPDALLDEDELRPLSTVAEVGSA</sequence>
<dbReference type="PANTHER" id="PTHR43941:SF1">
    <property type="entry name" value="STRUCTURAL MAINTENANCE OF CHROMOSOMES PROTEIN 2"/>
    <property type="match status" value="1"/>
</dbReference>
<proteinExistence type="predicted"/>
<name>A0A6A6FYR5_9PEZI</name>
<dbReference type="PANTHER" id="PTHR43941">
    <property type="entry name" value="STRUCTURAL MAINTENANCE OF CHROMOSOMES PROTEIN 2"/>
    <property type="match status" value="1"/>
</dbReference>
<feature type="compositionally biased region" description="Pro residues" evidence="2">
    <location>
        <begin position="269"/>
        <end position="282"/>
    </location>
</feature>
<dbReference type="EMBL" id="ML992548">
    <property type="protein sequence ID" value="KAF2218398.1"/>
    <property type="molecule type" value="Genomic_DNA"/>
</dbReference>
<evidence type="ECO:0000313" key="4">
    <source>
        <dbReference type="Proteomes" id="UP000799538"/>
    </source>
</evidence>
<feature type="compositionally biased region" description="Low complexity" evidence="2">
    <location>
        <begin position="461"/>
        <end position="481"/>
    </location>
</feature>
<feature type="compositionally biased region" description="Basic and acidic residues" evidence="2">
    <location>
        <begin position="175"/>
        <end position="186"/>
    </location>
</feature>
<keyword evidence="4" id="KW-1185">Reference proteome</keyword>
<feature type="region of interest" description="Disordered" evidence="2">
    <location>
        <begin position="456"/>
        <end position="492"/>
    </location>
</feature>
<feature type="compositionally biased region" description="Low complexity" evidence="2">
    <location>
        <begin position="314"/>
        <end position="333"/>
    </location>
</feature>
<dbReference type="Proteomes" id="UP000799538">
    <property type="component" value="Unassembled WGS sequence"/>
</dbReference>
<feature type="compositionally biased region" description="Low complexity" evidence="2">
    <location>
        <begin position="18"/>
        <end position="29"/>
    </location>
</feature>
<feature type="compositionally biased region" description="Pro residues" evidence="2">
    <location>
        <begin position="295"/>
        <end position="305"/>
    </location>
</feature>
<feature type="coiled-coil region" evidence="1">
    <location>
        <begin position="867"/>
        <end position="915"/>
    </location>
</feature>
<dbReference type="Gene3D" id="1.20.58.130">
    <property type="match status" value="1"/>
</dbReference>
<dbReference type="Gene3D" id="1.10.287.1490">
    <property type="match status" value="1"/>
</dbReference>
<dbReference type="AlphaFoldDB" id="A0A6A6FYR5"/>
<reference evidence="4" key="1">
    <citation type="journal article" date="2020" name="Stud. Mycol.">
        <title>101 Dothideomycetes genomes: A test case for predicting lifestyles and emergence of pathogens.</title>
        <authorList>
            <person name="Haridas S."/>
            <person name="Albert R."/>
            <person name="Binder M."/>
            <person name="Bloem J."/>
            <person name="LaButti K."/>
            <person name="Salamov A."/>
            <person name="Andreopoulos B."/>
            <person name="Baker S."/>
            <person name="Barry K."/>
            <person name="Bills G."/>
            <person name="Bluhm B."/>
            <person name="Cannon C."/>
            <person name="Castanera R."/>
            <person name="Culley D."/>
            <person name="Daum C."/>
            <person name="Ezra D."/>
            <person name="Gonzalez J."/>
            <person name="Henrissat B."/>
            <person name="Kuo A."/>
            <person name="Liang C."/>
            <person name="Lipzen A."/>
            <person name="Lutzoni F."/>
            <person name="Magnuson J."/>
            <person name="Mondo S."/>
            <person name="Nolan M."/>
            <person name="Ohm R."/>
            <person name="Pangilinan J."/>
            <person name="Park H.-J."/>
            <person name="Ramirez L."/>
            <person name="Alfaro M."/>
            <person name="Sun H."/>
            <person name="Tritt A."/>
            <person name="Yoshinaga Y."/>
            <person name="Zwiers L.-H."/>
            <person name="Turgeon B."/>
            <person name="Goodwin S."/>
            <person name="Spatafora J."/>
            <person name="Crous P."/>
            <person name="Grigoriev I."/>
        </authorList>
    </citation>
    <scope>NUCLEOTIDE SEQUENCE [LARGE SCALE GENOMIC DNA]</scope>
    <source>
        <strain evidence="4">CECT 20119</strain>
    </source>
</reference>
<feature type="compositionally biased region" description="Polar residues" evidence="2">
    <location>
        <begin position="93"/>
        <end position="104"/>
    </location>
</feature>
<organism evidence="3 4">
    <name type="scientific">Elsinoe ampelina</name>
    <dbReference type="NCBI Taxonomy" id="302913"/>
    <lineage>
        <taxon>Eukaryota</taxon>
        <taxon>Fungi</taxon>
        <taxon>Dikarya</taxon>
        <taxon>Ascomycota</taxon>
        <taxon>Pezizomycotina</taxon>
        <taxon>Dothideomycetes</taxon>
        <taxon>Dothideomycetidae</taxon>
        <taxon>Myriangiales</taxon>
        <taxon>Elsinoaceae</taxon>
        <taxon>Elsinoe</taxon>
    </lineage>
</organism>
<gene>
    <name evidence="3" type="ORF">BDZ85DRAFT_286362</name>
</gene>
<feature type="compositionally biased region" description="Polar residues" evidence="2">
    <location>
        <begin position="68"/>
        <end position="77"/>
    </location>
</feature>
<feature type="region of interest" description="Disordered" evidence="2">
    <location>
        <begin position="1"/>
        <end position="77"/>
    </location>
</feature>
<dbReference type="OrthoDB" id="5431474at2759"/>
<feature type="compositionally biased region" description="Polar residues" evidence="2">
    <location>
        <begin position="207"/>
        <end position="229"/>
    </location>
</feature>
<feature type="region of interest" description="Disordered" evidence="2">
    <location>
        <begin position="142"/>
        <end position="363"/>
    </location>
</feature>
<feature type="compositionally biased region" description="Basic and acidic residues" evidence="2">
    <location>
        <begin position="985"/>
        <end position="998"/>
    </location>
</feature>
<evidence type="ECO:0000313" key="3">
    <source>
        <dbReference type="EMBL" id="KAF2218398.1"/>
    </source>
</evidence>
<protein>
    <submittedName>
        <fullName evidence="3">Uncharacterized protein</fullName>
    </submittedName>
</protein>
<keyword evidence="1" id="KW-0175">Coiled coil</keyword>
<feature type="region of interest" description="Disordered" evidence="2">
    <location>
        <begin position="93"/>
        <end position="120"/>
    </location>
</feature>
<evidence type="ECO:0000256" key="2">
    <source>
        <dbReference type="SAM" id="MobiDB-lite"/>
    </source>
</evidence>
<feature type="coiled-coil region" evidence="1">
    <location>
        <begin position="672"/>
        <end position="702"/>
    </location>
</feature>
<evidence type="ECO:0000256" key="1">
    <source>
        <dbReference type="SAM" id="Coils"/>
    </source>
</evidence>